<evidence type="ECO:0000313" key="3">
    <source>
        <dbReference type="Proteomes" id="UP001153076"/>
    </source>
</evidence>
<sequence length="191" mass="22522">MTRGKIELPFKNKMKFARFKFSSFAETLKYFINDTTNPTTVNRKGKINENSHDKRKNEKQRRPTEDCRRCIYIDFEKGTIEETMATEKHSRLKARNRRKTKRTNTDHLSQNCRIFILLLNCQSTTLLLLALEYKKRKTANEDVLGTLLKLVKEDQLTVDDVKHLLLVDFSKENLVMFYEASFVSQLCFSLN</sequence>
<reference evidence="2" key="1">
    <citation type="submission" date="2022-04" db="EMBL/GenBank/DDBJ databases">
        <title>Carnegiea gigantea Genome sequencing and assembly v2.</title>
        <authorList>
            <person name="Copetti D."/>
            <person name="Sanderson M.J."/>
            <person name="Burquez A."/>
            <person name="Wojciechowski M.F."/>
        </authorList>
    </citation>
    <scope>NUCLEOTIDE SEQUENCE</scope>
    <source>
        <strain evidence="2">SGP5-SGP5p</strain>
        <tissue evidence="2">Aerial part</tissue>
    </source>
</reference>
<dbReference type="EMBL" id="JAKOGI010000039">
    <property type="protein sequence ID" value="KAJ8447385.1"/>
    <property type="molecule type" value="Genomic_DNA"/>
</dbReference>
<accession>A0A9Q1KQR7</accession>
<dbReference type="OrthoDB" id="2789670at2759"/>
<name>A0A9Q1KQR7_9CARY</name>
<organism evidence="2 3">
    <name type="scientific">Carnegiea gigantea</name>
    <dbReference type="NCBI Taxonomy" id="171969"/>
    <lineage>
        <taxon>Eukaryota</taxon>
        <taxon>Viridiplantae</taxon>
        <taxon>Streptophyta</taxon>
        <taxon>Embryophyta</taxon>
        <taxon>Tracheophyta</taxon>
        <taxon>Spermatophyta</taxon>
        <taxon>Magnoliopsida</taxon>
        <taxon>eudicotyledons</taxon>
        <taxon>Gunneridae</taxon>
        <taxon>Pentapetalae</taxon>
        <taxon>Caryophyllales</taxon>
        <taxon>Cactineae</taxon>
        <taxon>Cactaceae</taxon>
        <taxon>Cactoideae</taxon>
        <taxon>Echinocereeae</taxon>
        <taxon>Carnegiea</taxon>
    </lineage>
</organism>
<proteinExistence type="predicted"/>
<comment type="caution">
    <text evidence="2">The sequence shown here is derived from an EMBL/GenBank/DDBJ whole genome shotgun (WGS) entry which is preliminary data.</text>
</comment>
<dbReference type="AlphaFoldDB" id="A0A9Q1KQR7"/>
<feature type="region of interest" description="Disordered" evidence="1">
    <location>
        <begin position="39"/>
        <end position="61"/>
    </location>
</feature>
<evidence type="ECO:0000313" key="2">
    <source>
        <dbReference type="EMBL" id="KAJ8447385.1"/>
    </source>
</evidence>
<keyword evidence="3" id="KW-1185">Reference proteome</keyword>
<protein>
    <submittedName>
        <fullName evidence="2">Uncharacterized protein</fullName>
    </submittedName>
</protein>
<evidence type="ECO:0000256" key="1">
    <source>
        <dbReference type="SAM" id="MobiDB-lite"/>
    </source>
</evidence>
<gene>
    <name evidence="2" type="ORF">Cgig2_013162</name>
</gene>
<feature type="compositionally biased region" description="Basic and acidic residues" evidence="1">
    <location>
        <begin position="46"/>
        <end position="61"/>
    </location>
</feature>
<dbReference type="Proteomes" id="UP001153076">
    <property type="component" value="Unassembled WGS sequence"/>
</dbReference>